<evidence type="ECO:0000313" key="3">
    <source>
        <dbReference type="Proteomes" id="UP000587524"/>
    </source>
</evidence>
<organism evidence="2 3">
    <name type="scientific">Aminobacter ciceronei</name>
    <dbReference type="NCBI Taxonomy" id="150723"/>
    <lineage>
        <taxon>Bacteria</taxon>
        <taxon>Pseudomonadati</taxon>
        <taxon>Pseudomonadota</taxon>
        <taxon>Alphaproteobacteria</taxon>
        <taxon>Hyphomicrobiales</taxon>
        <taxon>Phyllobacteriaceae</taxon>
        <taxon>Aminobacter</taxon>
    </lineage>
</organism>
<dbReference type="SMART" id="SM00710">
    <property type="entry name" value="PbH1"/>
    <property type="match status" value="7"/>
</dbReference>
<dbReference type="InterPro" id="IPR006626">
    <property type="entry name" value="PbH1"/>
</dbReference>
<dbReference type="SUPFAM" id="SSF51126">
    <property type="entry name" value="Pectin lyase-like"/>
    <property type="match status" value="2"/>
</dbReference>
<dbReference type="InterPro" id="IPR024535">
    <property type="entry name" value="RHGA/B-epi-like_pectate_lyase"/>
</dbReference>
<evidence type="ECO:0000313" key="2">
    <source>
        <dbReference type="EMBL" id="MBA9023914.1"/>
    </source>
</evidence>
<feature type="domain" description="Rhamnogalacturonase A/B/Epimerase-like pectate lyase" evidence="1">
    <location>
        <begin position="232"/>
        <end position="412"/>
    </location>
</feature>
<dbReference type="Gene3D" id="2.160.20.10">
    <property type="entry name" value="Single-stranded right-handed beta-helix, Pectin lyase-like"/>
    <property type="match status" value="1"/>
</dbReference>
<proteinExistence type="predicted"/>
<evidence type="ECO:0000259" key="1">
    <source>
        <dbReference type="Pfam" id="PF12708"/>
    </source>
</evidence>
<protein>
    <recommendedName>
        <fullName evidence="1">Rhamnogalacturonase A/B/Epimerase-like pectate lyase domain-containing protein</fullName>
    </recommendedName>
</protein>
<dbReference type="Pfam" id="PF12708">
    <property type="entry name" value="Pect-lyase_RHGA_epim"/>
    <property type="match status" value="1"/>
</dbReference>
<accession>A0ABR6CFV4</accession>
<comment type="caution">
    <text evidence="2">The sequence shown here is derived from an EMBL/GenBank/DDBJ whole genome shotgun (WGS) entry which is preliminary data.</text>
</comment>
<name>A0ABR6CFV4_9HYPH</name>
<sequence length="713" mass="73211">MATEFDNSLHWGFFLTGTTLTSETGKYVRVSELVLSALRAAGVFSNMVDGTVAPATDKLWLDKNFDPAVLKEWDATGASWVPMTYGRLFGRAAVDKLTVTGGTGNAVVVSQPIGFQANRLYLVTPTADNSGATTINVAGVGTYAVKYGDGSDVGATEFTTGRQAVLFFTGARFEVVFPLNELSSAVLAAQAAQAAAEAAATSLNLPAIQPGDASKTLVIKQDASGYLLSRTWFNVLAFGAIGNGVADDTVAIQAAIDAAAAIGGGTVYFPASSYLVSEGSTATVAIMVSTNDIYLAGDGAGASIIRLANNQNCNIISVDGGASLLTGGGIRGLEIDGNRTNQNAGHGIRLDWASNFVIQDFYVHDAYHYGIGAQGGEISGVTITRGLIKDTGGDGIDFKNLEDINRANFISDVTVVNFGLDTVGSPTQAGIDCRGPVHISNIAISGAPADGTGVRFRQGELLDSMGFGAHRSSLKGFDIRMGAAATGLGVNVFARDVVVSDGYVSGGHRGVQVGELRCRVSQVTCEGTASEGFHTIESAPYEGDGAIFTACVALNNTLRGFRATADGTQFIGCQAIGNVGHGFLIDGAADGTKIIGGRANGNGANVGNSGTNTIIRNLEGFKTSANLISGSLTLDSTGSKTAVIPHGLGVTPALQDVALTFLRETAVADHGIAFLQVDGVDATNVNVRARVSTASATVGATFKIGVRIDALAG</sequence>
<dbReference type="InterPro" id="IPR011050">
    <property type="entry name" value="Pectin_lyase_fold/virulence"/>
</dbReference>
<dbReference type="EMBL" id="JACJHZ010000043">
    <property type="protein sequence ID" value="MBA9023914.1"/>
    <property type="molecule type" value="Genomic_DNA"/>
</dbReference>
<keyword evidence="3" id="KW-1185">Reference proteome</keyword>
<reference evidence="2 3" key="1">
    <citation type="submission" date="2020-08" db="EMBL/GenBank/DDBJ databases">
        <title>Genomic Encyclopedia of Type Strains, Phase IV (KMG-IV): sequencing the most valuable type-strain genomes for metagenomic binning, comparative biology and taxonomic classification.</title>
        <authorList>
            <person name="Goeker M."/>
        </authorList>
    </citation>
    <scope>NUCLEOTIDE SEQUENCE [LARGE SCALE GENOMIC DNA]</scope>
    <source>
        <strain evidence="2 3">DSM 17455</strain>
    </source>
</reference>
<dbReference type="RefSeq" id="WP_182575879.1">
    <property type="nucleotide sequence ID" value="NZ_JACJHY010000043.1"/>
</dbReference>
<dbReference type="Proteomes" id="UP000587524">
    <property type="component" value="Unassembled WGS sequence"/>
</dbReference>
<gene>
    <name evidence="2" type="ORF">HNQ97_005947</name>
</gene>
<dbReference type="InterPro" id="IPR012334">
    <property type="entry name" value="Pectin_lyas_fold"/>
</dbReference>